<dbReference type="PATRIC" id="fig|1263870.3.peg.4396"/>
<reference evidence="3 4" key="1">
    <citation type="journal article" date="2013" name="Mar. Genomics">
        <title>Expression of sulfatases in Rhodopirellula baltica and the diversity of sulfatases in the genus Rhodopirellula.</title>
        <authorList>
            <person name="Wegner C.E."/>
            <person name="Richter-Heitmann T."/>
            <person name="Klindworth A."/>
            <person name="Klockow C."/>
            <person name="Richter M."/>
            <person name="Achstetter T."/>
            <person name="Glockner F.O."/>
            <person name="Harder J."/>
        </authorList>
    </citation>
    <scope>NUCLEOTIDE SEQUENCE [LARGE SCALE GENOMIC DNA]</scope>
    <source>
        <strain evidence="3 4">SM41</strain>
    </source>
</reference>
<sequence length="205" mass="22192">MKVFPATNFAIALLALWRGVWLASGVPDTCSQADVAATAASLEVRGKNNSSDGSFSDSPLHDGNVPWRISFASSQEKRDTSEPSSSQNTDSAASQKNVTLRETGIEIWDASLPVWITPGEDGQPGWASWDDNRNGVVDEPGELGAAWSDDFCVVQLPGKPAPPGRIIDRGGYRSLRPSDRQDHDRKNASGDSRSLRYSFDFVGPR</sequence>
<evidence type="ECO:0000313" key="4">
    <source>
        <dbReference type="Proteomes" id="UP000011885"/>
    </source>
</evidence>
<evidence type="ECO:0000313" key="3">
    <source>
        <dbReference type="EMBL" id="EMI54439.1"/>
    </source>
</evidence>
<dbReference type="EMBL" id="ANOH01000278">
    <property type="protein sequence ID" value="EMI54439.1"/>
    <property type="molecule type" value="Genomic_DNA"/>
</dbReference>
<proteinExistence type="predicted"/>
<dbReference type="AlphaFoldDB" id="M5TZI1"/>
<feature type="region of interest" description="Disordered" evidence="1">
    <location>
        <begin position="73"/>
        <end position="98"/>
    </location>
</feature>
<feature type="chain" id="PRO_5004073068" description="Secreted protein" evidence="2">
    <location>
        <begin position="24"/>
        <end position="205"/>
    </location>
</feature>
<feature type="compositionally biased region" description="Basic and acidic residues" evidence="1">
    <location>
        <begin position="166"/>
        <end position="188"/>
    </location>
</feature>
<feature type="signal peptide" evidence="2">
    <location>
        <begin position="1"/>
        <end position="23"/>
    </location>
</feature>
<keyword evidence="4" id="KW-1185">Reference proteome</keyword>
<keyword evidence="2" id="KW-0732">Signal</keyword>
<gene>
    <name evidence="3" type="ORF">RSSM_04150</name>
</gene>
<dbReference type="OrthoDB" id="276986at2"/>
<comment type="caution">
    <text evidence="3">The sequence shown here is derived from an EMBL/GenBank/DDBJ whole genome shotgun (WGS) entry which is preliminary data.</text>
</comment>
<accession>M5TZI1</accession>
<evidence type="ECO:0000256" key="1">
    <source>
        <dbReference type="SAM" id="MobiDB-lite"/>
    </source>
</evidence>
<evidence type="ECO:0000256" key="2">
    <source>
        <dbReference type="SAM" id="SignalP"/>
    </source>
</evidence>
<organism evidence="3 4">
    <name type="scientific">Rhodopirellula sallentina SM41</name>
    <dbReference type="NCBI Taxonomy" id="1263870"/>
    <lineage>
        <taxon>Bacteria</taxon>
        <taxon>Pseudomonadati</taxon>
        <taxon>Planctomycetota</taxon>
        <taxon>Planctomycetia</taxon>
        <taxon>Pirellulales</taxon>
        <taxon>Pirellulaceae</taxon>
        <taxon>Rhodopirellula</taxon>
    </lineage>
</organism>
<name>M5TZI1_9BACT</name>
<feature type="region of interest" description="Disordered" evidence="1">
    <location>
        <begin position="159"/>
        <end position="205"/>
    </location>
</feature>
<dbReference type="RefSeq" id="WP_008682308.1">
    <property type="nucleotide sequence ID" value="NZ_ANOH01000278.1"/>
</dbReference>
<dbReference type="Proteomes" id="UP000011885">
    <property type="component" value="Unassembled WGS sequence"/>
</dbReference>
<protein>
    <recommendedName>
        <fullName evidence="5">Secreted protein</fullName>
    </recommendedName>
</protein>
<evidence type="ECO:0008006" key="5">
    <source>
        <dbReference type="Google" id="ProtNLM"/>
    </source>
</evidence>
<feature type="compositionally biased region" description="Polar residues" evidence="1">
    <location>
        <begin position="82"/>
        <end position="98"/>
    </location>
</feature>